<organism evidence="1 2">
    <name type="scientific">Anisodus tanguticus</name>
    <dbReference type="NCBI Taxonomy" id="243964"/>
    <lineage>
        <taxon>Eukaryota</taxon>
        <taxon>Viridiplantae</taxon>
        <taxon>Streptophyta</taxon>
        <taxon>Embryophyta</taxon>
        <taxon>Tracheophyta</taxon>
        <taxon>Spermatophyta</taxon>
        <taxon>Magnoliopsida</taxon>
        <taxon>eudicotyledons</taxon>
        <taxon>Gunneridae</taxon>
        <taxon>Pentapetalae</taxon>
        <taxon>asterids</taxon>
        <taxon>lamiids</taxon>
        <taxon>Solanales</taxon>
        <taxon>Solanaceae</taxon>
        <taxon>Solanoideae</taxon>
        <taxon>Hyoscyameae</taxon>
        <taxon>Anisodus</taxon>
    </lineage>
</organism>
<accession>A0AAE1VKR5</accession>
<reference evidence="1" key="1">
    <citation type="submission" date="2023-12" db="EMBL/GenBank/DDBJ databases">
        <title>Genome assembly of Anisodus tanguticus.</title>
        <authorList>
            <person name="Wang Y.-J."/>
        </authorList>
    </citation>
    <scope>NUCLEOTIDE SEQUENCE</scope>
    <source>
        <strain evidence="1">KB-2021</strain>
        <tissue evidence="1">Leaf</tissue>
    </source>
</reference>
<evidence type="ECO:0000313" key="2">
    <source>
        <dbReference type="Proteomes" id="UP001291623"/>
    </source>
</evidence>
<name>A0AAE1VKR5_9SOLA</name>
<keyword evidence="2" id="KW-1185">Reference proteome</keyword>
<proteinExistence type="predicted"/>
<protein>
    <submittedName>
        <fullName evidence="1">Uncharacterized protein</fullName>
    </submittedName>
</protein>
<comment type="caution">
    <text evidence="1">The sequence shown here is derived from an EMBL/GenBank/DDBJ whole genome shotgun (WGS) entry which is preliminary data.</text>
</comment>
<dbReference type="EMBL" id="JAVYJV010000004">
    <property type="protein sequence ID" value="KAK4372757.1"/>
    <property type="molecule type" value="Genomic_DNA"/>
</dbReference>
<dbReference type="AlphaFoldDB" id="A0AAE1VKR5"/>
<evidence type="ECO:0000313" key="1">
    <source>
        <dbReference type="EMBL" id="KAK4372757.1"/>
    </source>
</evidence>
<sequence>MGIEELNRKIEEFISKMNEEIRSNGAMHPKVSCNTFMSSGCYAIDGAKILTGKVRMLKKAIEVESKRIK</sequence>
<gene>
    <name evidence="1" type="ORF">RND71_008141</name>
</gene>
<dbReference type="Proteomes" id="UP001291623">
    <property type="component" value="Unassembled WGS sequence"/>
</dbReference>